<evidence type="ECO:0000313" key="3">
    <source>
        <dbReference type="EMBL" id="CAK0864169.1"/>
    </source>
</evidence>
<evidence type="ECO:0000256" key="2">
    <source>
        <dbReference type="SAM" id="MobiDB-lite"/>
    </source>
</evidence>
<comment type="caution">
    <text evidence="3">The sequence shown here is derived from an EMBL/GenBank/DDBJ whole genome shotgun (WGS) entry which is preliminary data.</text>
</comment>
<proteinExistence type="predicted"/>
<evidence type="ECO:0000256" key="1">
    <source>
        <dbReference type="SAM" id="Coils"/>
    </source>
</evidence>
<dbReference type="EMBL" id="CAUYUJ010016338">
    <property type="protein sequence ID" value="CAK0864169.1"/>
    <property type="molecule type" value="Genomic_DNA"/>
</dbReference>
<dbReference type="Proteomes" id="UP001189429">
    <property type="component" value="Unassembled WGS sequence"/>
</dbReference>
<feature type="non-terminal residue" evidence="3">
    <location>
        <position position="1"/>
    </location>
</feature>
<protein>
    <submittedName>
        <fullName evidence="3">Uncharacterized protein</fullName>
    </submittedName>
</protein>
<feature type="region of interest" description="Disordered" evidence="2">
    <location>
        <begin position="367"/>
        <end position="396"/>
    </location>
</feature>
<gene>
    <name evidence="3" type="ORF">PCOR1329_LOCUS52123</name>
</gene>
<keyword evidence="4" id="KW-1185">Reference proteome</keyword>
<feature type="compositionally biased region" description="Low complexity" evidence="2">
    <location>
        <begin position="267"/>
        <end position="279"/>
    </location>
</feature>
<reference evidence="3" key="1">
    <citation type="submission" date="2023-10" db="EMBL/GenBank/DDBJ databases">
        <authorList>
            <person name="Chen Y."/>
            <person name="Shah S."/>
            <person name="Dougan E. K."/>
            <person name="Thang M."/>
            <person name="Chan C."/>
        </authorList>
    </citation>
    <scope>NUCLEOTIDE SEQUENCE [LARGE SCALE GENOMIC DNA]</scope>
</reference>
<organism evidence="3 4">
    <name type="scientific">Prorocentrum cordatum</name>
    <dbReference type="NCBI Taxonomy" id="2364126"/>
    <lineage>
        <taxon>Eukaryota</taxon>
        <taxon>Sar</taxon>
        <taxon>Alveolata</taxon>
        <taxon>Dinophyceae</taxon>
        <taxon>Prorocentrales</taxon>
        <taxon>Prorocentraceae</taxon>
        <taxon>Prorocentrum</taxon>
    </lineage>
</organism>
<accession>A0ABN9UVS0</accession>
<evidence type="ECO:0000313" key="4">
    <source>
        <dbReference type="Proteomes" id="UP001189429"/>
    </source>
</evidence>
<feature type="coiled-coil region" evidence="1">
    <location>
        <begin position="102"/>
        <end position="136"/>
    </location>
</feature>
<keyword evidence="1" id="KW-0175">Coiled coil</keyword>
<sequence length="396" mass="42730">DLKAISQAQIQRVLALMPVITAEDAEAHQDFKQPPPPEDRAAQSAYRKEANAKVASLAALADAATRAGQCPQETIMRVAVVRHCIGRLKPLDQQLSTAKDSEAKAVNEIEALHTIVADLEQEQQDEKAALEEAKDVDMGSRSRCREAFAAVAIVLCRAACCGSWEGDRQRVWHPDAASGLSAADSGSATVARAAIGASACTTPCYGRGAPGSFFDWCFGIVDTNGMVRGMAPNGTGTHGRHWAQANHHRAAEVQTYTSQITVSPTMPAAQSSQPSQPASHPEMQRRLTAAGSQAATASAAAVAVPVDEEWQELGPTQMWGMAQQQQQQQQHQVDDVAVQKETPYREAMEATQPFEPEEMEIVPALHSKILTERQPLTTGETPPRKYHRQEGEEGDV</sequence>
<name>A0ABN9UVS0_9DINO</name>
<feature type="region of interest" description="Disordered" evidence="2">
    <location>
        <begin position="263"/>
        <end position="294"/>
    </location>
</feature>